<reference evidence="1 2" key="1">
    <citation type="submission" date="2015-07" db="EMBL/GenBank/DDBJ databases">
        <title>Acinetobacter yuneri, a novel member of Acinetobacter calcoaceticus-Acinetobacter baumannii complex isolated from clinical specimen.</title>
        <authorList>
            <person name="Yu Y."/>
        </authorList>
    </citation>
    <scope>NUCLEOTIDE SEQUENCE [LARGE SCALE GENOMIC DNA]</scope>
    <source>
        <strain evidence="1 2">A362</strain>
    </source>
</reference>
<dbReference type="AlphaFoldDB" id="A0A1V2UNU5"/>
<evidence type="ECO:0000313" key="2">
    <source>
        <dbReference type="Proteomes" id="UP000189376"/>
    </source>
</evidence>
<accession>A0A1V2UNU5</accession>
<name>A0A1V2UNU5_9GAMM</name>
<proteinExistence type="predicted"/>
<keyword evidence="2" id="KW-1185">Reference proteome</keyword>
<evidence type="ECO:0000313" key="1">
    <source>
        <dbReference type="EMBL" id="ONN49917.1"/>
    </source>
</evidence>
<dbReference type="Proteomes" id="UP000189376">
    <property type="component" value="Unassembled WGS sequence"/>
</dbReference>
<organism evidence="1 2">
    <name type="scientific">Acinetobacter genomosp. 33YU</name>
    <dbReference type="NCBI Taxonomy" id="1675530"/>
    <lineage>
        <taxon>Bacteria</taxon>
        <taxon>Pseudomonadati</taxon>
        <taxon>Pseudomonadota</taxon>
        <taxon>Gammaproteobacteria</taxon>
        <taxon>Moraxellales</taxon>
        <taxon>Moraxellaceae</taxon>
        <taxon>Acinetobacter</taxon>
    </lineage>
</organism>
<dbReference type="EMBL" id="LFZS01000041">
    <property type="protein sequence ID" value="ONN49917.1"/>
    <property type="molecule type" value="Genomic_DNA"/>
</dbReference>
<comment type="caution">
    <text evidence="1">The sequence shown here is derived from an EMBL/GenBank/DDBJ whole genome shotgun (WGS) entry which is preliminary data.</text>
</comment>
<gene>
    <name evidence="1" type="ORF">AC058_19940</name>
</gene>
<dbReference type="RefSeq" id="WP_077170306.1">
    <property type="nucleotide sequence ID" value="NZ_LFZS01000041.1"/>
</dbReference>
<protein>
    <submittedName>
        <fullName evidence="1">Uncharacterized protein</fullName>
    </submittedName>
</protein>
<sequence length="105" mass="12687">MQIFFTIFGGPHDGYKFSLGIPMDCIHLIERSPEAAVRRSGNPLYGEQVKTVQYEKRRMFVQKYGRTFFKDVYAFDEYDFKEALRKFRHYFNPVYKKQDHLRVVF</sequence>